<dbReference type="InterPro" id="IPR007110">
    <property type="entry name" value="Ig-like_dom"/>
</dbReference>
<keyword evidence="5" id="KW-0472">Membrane</keyword>
<dbReference type="PANTHER" id="PTHR16423">
    <property type="entry name" value="TREM-LIKE TRANSCRIPT PROTEIN"/>
    <property type="match status" value="1"/>
</dbReference>
<dbReference type="SUPFAM" id="SSF48726">
    <property type="entry name" value="Immunoglobulin"/>
    <property type="match status" value="4"/>
</dbReference>
<dbReference type="InterPro" id="IPR036179">
    <property type="entry name" value="Ig-like_dom_sf"/>
</dbReference>
<name>A0A8C3M331_CHRPC</name>
<feature type="chain" id="PRO_5034606430" description="Ig-like domain-containing protein" evidence="6">
    <location>
        <begin position="19"/>
        <end position="610"/>
    </location>
</feature>
<keyword evidence="5" id="KW-1133">Transmembrane helix</keyword>
<dbReference type="InterPro" id="IPR013106">
    <property type="entry name" value="Ig_V-set"/>
</dbReference>
<protein>
    <recommendedName>
        <fullName evidence="7">Ig-like domain-containing protein</fullName>
    </recommendedName>
</protein>
<evidence type="ECO:0000256" key="3">
    <source>
        <dbReference type="ARBA" id="ARBA00023319"/>
    </source>
</evidence>
<feature type="compositionally biased region" description="Basic and acidic residues" evidence="4">
    <location>
        <begin position="519"/>
        <end position="538"/>
    </location>
</feature>
<keyword evidence="2" id="KW-1015">Disulfide bond</keyword>
<evidence type="ECO:0000313" key="9">
    <source>
        <dbReference type="Proteomes" id="UP000694543"/>
    </source>
</evidence>
<evidence type="ECO:0000256" key="1">
    <source>
        <dbReference type="ARBA" id="ARBA00022729"/>
    </source>
</evidence>
<feature type="compositionally biased region" description="Basic and acidic residues" evidence="4">
    <location>
        <begin position="545"/>
        <end position="558"/>
    </location>
</feature>
<evidence type="ECO:0000256" key="2">
    <source>
        <dbReference type="ARBA" id="ARBA00023157"/>
    </source>
</evidence>
<keyword evidence="9" id="KW-1185">Reference proteome</keyword>
<dbReference type="InterPro" id="IPR003599">
    <property type="entry name" value="Ig_sub"/>
</dbReference>
<dbReference type="InterPro" id="IPR052314">
    <property type="entry name" value="Immune_rcpt_domain"/>
</dbReference>
<dbReference type="SMART" id="SM00409">
    <property type="entry name" value="IG"/>
    <property type="match status" value="4"/>
</dbReference>
<dbReference type="GO" id="GO:0038023">
    <property type="term" value="F:signaling receptor activity"/>
    <property type="evidence" value="ECO:0007669"/>
    <property type="project" value="TreeGrafter"/>
</dbReference>
<feature type="region of interest" description="Disordered" evidence="4">
    <location>
        <begin position="513"/>
        <end position="558"/>
    </location>
</feature>
<reference evidence="8" key="2">
    <citation type="submission" date="2025-09" db="UniProtKB">
        <authorList>
            <consortium name="Ensembl"/>
        </authorList>
    </citation>
    <scope>IDENTIFICATION</scope>
</reference>
<accession>A0A8C3M331</accession>
<feature type="transmembrane region" description="Helical" evidence="5">
    <location>
        <begin position="487"/>
        <end position="509"/>
    </location>
</feature>
<evidence type="ECO:0000256" key="5">
    <source>
        <dbReference type="SAM" id="Phobius"/>
    </source>
</evidence>
<dbReference type="SMART" id="SM00406">
    <property type="entry name" value="IGv"/>
    <property type="match status" value="4"/>
</dbReference>
<reference evidence="8" key="1">
    <citation type="submission" date="2025-08" db="UniProtKB">
        <authorList>
            <consortium name="Ensembl"/>
        </authorList>
    </citation>
    <scope>IDENTIFICATION</scope>
</reference>
<dbReference type="Pfam" id="PF07686">
    <property type="entry name" value="V-set"/>
    <property type="match status" value="4"/>
</dbReference>
<dbReference type="InterPro" id="IPR013783">
    <property type="entry name" value="Ig-like_fold"/>
</dbReference>
<feature type="signal peptide" evidence="6">
    <location>
        <begin position="1"/>
        <end position="18"/>
    </location>
</feature>
<dbReference type="AlphaFoldDB" id="A0A8C3M331"/>
<dbReference type="Ensembl" id="ENSCPIT00010019024.1">
    <property type="protein sequence ID" value="ENSCPIP00010015967.1"/>
    <property type="gene ID" value="ENSCPIG00010012744.1"/>
</dbReference>
<evidence type="ECO:0000256" key="6">
    <source>
        <dbReference type="SAM" id="SignalP"/>
    </source>
</evidence>
<organism evidence="8 9">
    <name type="scientific">Chrysolophus pictus</name>
    <name type="common">Golden pheasant</name>
    <name type="synonym">Phasianus pictus</name>
    <dbReference type="NCBI Taxonomy" id="9089"/>
    <lineage>
        <taxon>Eukaryota</taxon>
        <taxon>Metazoa</taxon>
        <taxon>Chordata</taxon>
        <taxon>Craniata</taxon>
        <taxon>Vertebrata</taxon>
        <taxon>Euteleostomi</taxon>
        <taxon>Archelosauria</taxon>
        <taxon>Archosauria</taxon>
        <taxon>Dinosauria</taxon>
        <taxon>Saurischia</taxon>
        <taxon>Theropoda</taxon>
        <taxon>Coelurosauria</taxon>
        <taxon>Aves</taxon>
        <taxon>Neognathae</taxon>
        <taxon>Galloanserae</taxon>
        <taxon>Galliformes</taxon>
        <taxon>Phasianidae</taxon>
        <taxon>Phasianinae</taxon>
        <taxon>Chrysolophus</taxon>
    </lineage>
</organism>
<evidence type="ECO:0000313" key="8">
    <source>
        <dbReference type="Ensembl" id="ENSCPIP00010015967.1"/>
    </source>
</evidence>
<feature type="domain" description="Ig-like" evidence="7">
    <location>
        <begin position="239"/>
        <end position="343"/>
    </location>
</feature>
<dbReference type="PANTHER" id="PTHR16423:SF6">
    <property type="entry name" value="TRIGGERING RECEPTOR EXPRESSED ON MYELOID CELLS 2-RELATED"/>
    <property type="match status" value="1"/>
</dbReference>
<sequence length="610" mass="69365">MELRVLLLLLLCCPGLPARTPDAEMSQREGSTFSIECPYTAQPDNKQLKAWCRVRNERCELVVLTLASTEYRYSDRARQGHITIQDDNRTVSITMSDLQAEDSGIYSCVYSSNYVPLKTISLNVYKELHKWELDSLSVQCPYKALGYSWGRKAWCRQQGQAECSLVVSTGYSYTWGSSRVWNKTSSIQDDAYRGIITITMDKLQAQDSGVYWCALYNPSQHLAFTRIMEVRLSVDKNLPAQTPEAEMSQREGSTFSIECPYTAQPDNKQLKAWCRVRNERCELVAWILASMQYIYSDRARQSHITIQDDNRTVSITMSDLQAEDSGIYSCMYSSNYVPLKTISLNVYKELHKWELDSLSVQCPYKALGYSWGRKAWCRQQGQAECSLVVSTGYSYTWGSSRVWNKTSSIQDDAYRGIITITMDKLQAQDSGVYWCALYNPSQHLAFTRIMEVRLSVDKIPAATTLSVTTGSSQKNSSGNSTQPRNTIIISVVLCILLILALAITTTLGIRQRKKLKTKGNREAEDTYDKPEDTYDKPESPAQLESAERMRRTTDDSRDVNYITLDFKSQLSSDEPLYCNVELSQTPRKPIDENVEYAIITSKQLPRNDKG</sequence>
<evidence type="ECO:0000256" key="4">
    <source>
        <dbReference type="SAM" id="MobiDB-lite"/>
    </source>
</evidence>
<dbReference type="PROSITE" id="PS50835">
    <property type="entry name" value="IG_LIKE"/>
    <property type="match status" value="4"/>
</dbReference>
<dbReference type="GO" id="GO:0009986">
    <property type="term" value="C:cell surface"/>
    <property type="evidence" value="ECO:0007669"/>
    <property type="project" value="TreeGrafter"/>
</dbReference>
<evidence type="ECO:0000259" key="7">
    <source>
        <dbReference type="PROSITE" id="PS50835"/>
    </source>
</evidence>
<keyword evidence="5" id="KW-0812">Transmembrane</keyword>
<keyword evidence="3" id="KW-0393">Immunoglobulin domain</keyword>
<dbReference type="Proteomes" id="UP000694543">
    <property type="component" value="Unplaced"/>
</dbReference>
<keyword evidence="1 6" id="KW-0732">Signal</keyword>
<dbReference type="Gene3D" id="2.60.40.10">
    <property type="entry name" value="Immunoglobulins"/>
    <property type="match status" value="4"/>
</dbReference>
<proteinExistence type="predicted"/>
<feature type="domain" description="Ig-like" evidence="7">
    <location>
        <begin position="377"/>
        <end position="447"/>
    </location>
</feature>
<feature type="domain" description="Ig-like" evidence="7">
    <location>
        <begin position="14"/>
        <end position="121"/>
    </location>
</feature>
<feature type="domain" description="Ig-like" evidence="7">
    <location>
        <begin position="155"/>
        <end position="225"/>
    </location>
</feature>